<dbReference type="GO" id="GO:0003676">
    <property type="term" value="F:nucleic acid binding"/>
    <property type="evidence" value="ECO:0007669"/>
    <property type="project" value="InterPro"/>
</dbReference>
<gene>
    <name evidence="1" type="ORF">BDW02DRAFT_563873</name>
</gene>
<keyword evidence="2" id="KW-1185">Reference proteome</keyword>
<evidence type="ECO:0000313" key="2">
    <source>
        <dbReference type="Proteomes" id="UP000800040"/>
    </source>
</evidence>
<dbReference type="OrthoDB" id="3942356at2759"/>
<dbReference type="Gene3D" id="3.30.420.10">
    <property type="entry name" value="Ribonuclease H-like superfamily/Ribonuclease H"/>
    <property type="match status" value="1"/>
</dbReference>
<dbReference type="Proteomes" id="UP000800040">
    <property type="component" value="Unassembled WGS sequence"/>
</dbReference>
<reference evidence="1" key="1">
    <citation type="submission" date="2020-01" db="EMBL/GenBank/DDBJ databases">
        <authorList>
            <consortium name="DOE Joint Genome Institute"/>
            <person name="Haridas S."/>
            <person name="Albert R."/>
            <person name="Binder M."/>
            <person name="Bloem J."/>
            <person name="Labutti K."/>
            <person name="Salamov A."/>
            <person name="Andreopoulos B."/>
            <person name="Baker S.E."/>
            <person name="Barry K."/>
            <person name="Bills G."/>
            <person name="Bluhm B.H."/>
            <person name="Cannon C."/>
            <person name="Castanera R."/>
            <person name="Culley D.E."/>
            <person name="Daum C."/>
            <person name="Ezra D."/>
            <person name="Gonzalez J.B."/>
            <person name="Henrissat B."/>
            <person name="Kuo A."/>
            <person name="Liang C."/>
            <person name="Lipzen A."/>
            <person name="Lutzoni F."/>
            <person name="Magnuson J."/>
            <person name="Mondo S."/>
            <person name="Nolan M."/>
            <person name="Ohm R."/>
            <person name="Pangilinan J."/>
            <person name="Park H.-J."/>
            <person name="Ramirez L."/>
            <person name="Alfaro M."/>
            <person name="Sun H."/>
            <person name="Tritt A."/>
            <person name="Yoshinaga Y."/>
            <person name="Zwiers L.-H."/>
            <person name="Turgeon B.G."/>
            <person name="Goodwin S.B."/>
            <person name="Spatafora J.W."/>
            <person name="Crous P.W."/>
            <person name="Grigoriev I.V."/>
        </authorList>
    </citation>
    <scope>NUCLEOTIDE SEQUENCE</scope>
    <source>
        <strain evidence="1">P77</strain>
    </source>
</reference>
<dbReference type="InterPro" id="IPR036397">
    <property type="entry name" value="RNaseH_sf"/>
</dbReference>
<dbReference type="EMBL" id="ML975245">
    <property type="protein sequence ID" value="KAF1839334.1"/>
    <property type="molecule type" value="Genomic_DNA"/>
</dbReference>
<dbReference type="AlphaFoldDB" id="A0A6A5KX76"/>
<accession>A0A6A5KX76</accession>
<evidence type="ECO:0000313" key="1">
    <source>
        <dbReference type="EMBL" id="KAF1839334.1"/>
    </source>
</evidence>
<organism evidence="1 2">
    <name type="scientific">Decorospora gaudefroyi</name>
    <dbReference type="NCBI Taxonomy" id="184978"/>
    <lineage>
        <taxon>Eukaryota</taxon>
        <taxon>Fungi</taxon>
        <taxon>Dikarya</taxon>
        <taxon>Ascomycota</taxon>
        <taxon>Pezizomycotina</taxon>
        <taxon>Dothideomycetes</taxon>
        <taxon>Pleosporomycetidae</taxon>
        <taxon>Pleosporales</taxon>
        <taxon>Pleosporineae</taxon>
        <taxon>Pleosporaceae</taxon>
        <taxon>Decorospora</taxon>
    </lineage>
</organism>
<proteinExistence type="predicted"/>
<evidence type="ECO:0008006" key="3">
    <source>
        <dbReference type="Google" id="ProtNLM"/>
    </source>
</evidence>
<sequence>MLKRRGLTNHKAKRRPKLTSTHALARLRFCREHRNFPWSRRILKFSDECSLQKGSGQNQDRKPA</sequence>
<protein>
    <recommendedName>
        <fullName evidence="3">Transposase Tc1-like domain-containing protein</fullName>
    </recommendedName>
</protein>
<name>A0A6A5KX76_9PLEO</name>